<reference evidence="2" key="1">
    <citation type="journal article" date="2012" name="Nat. Biotechnol.">
        <title>Reference genome sequence of the model plant Setaria.</title>
        <authorList>
            <person name="Bennetzen J.L."/>
            <person name="Schmutz J."/>
            <person name="Wang H."/>
            <person name="Percifield R."/>
            <person name="Hawkins J."/>
            <person name="Pontaroli A.C."/>
            <person name="Estep M."/>
            <person name="Feng L."/>
            <person name="Vaughn J.N."/>
            <person name="Grimwood J."/>
            <person name="Jenkins J."/>
            <person name="Barry K."/>
            <person name="Lindquist E."/>
            <person name="Hellsten U."/>
            <person name="Deshpande S."/>
            <person name="Wang X."/>
            <person name="Wu X."/>
            <person name="Mitros T."/>
            <person name="Triplett J."/>
            <person name="Yang X."/>
            <person name="Ye C.Y."/>
            <person name="Mauro-Herrera M."/>
            <person name="Wang L."/>
            <person name="Li P."/>
            <person name="Sharma M."/>
            <person name="Sharma R."/>
            <person name="Ronald P.C."/>
            <person name="Panaud O."/>
            <person name="Kellogg E.A."/>
            <person name="Brutnell T.P."/>
            <person name="Doust A.N."/>
            <person name="Tuskan G.A."/>
            <person name="Rokhsar D."/>
            <person name="Devos K.M."/>
        </authorList>
    </citation>
    <scope>NUCLEOTIDE SEQUENCE [LARGE SCALE GENOMIC DNA]</scope>
    <source>
        <strain evidence="2">Yugu1</strain>
    </source>
</reference>
<feature type="compositionally biased region" description="Basic and acidic residues" evidence="1">
    <location>
        <begin position="196"/>
        <end position="205"/>
    </location>
</feature>
<dbReference type="OrthoDB" id="1669448at2759"/>
<feature type="compositionally biased region" description="Polar residues" evidence="1">
    <location>
        <begin position="206"/>
        <end position="222"/>
    </location>
</feature>
<dbReference type="PANTHER" id="PTHR36078:SF2">
    <property type="entry name" value="OS09G0473966 PROTEIN"/>
    <property type="match status" value="1"/>
</dbReference>
<gene>
    <name evidence="2" type="ORF">SETIT_2G241200v2</name>
</gene>
<dbReference type="PANTHER" id="PTHR36078">
    <property type="entry name" value="BNACNNG21220D PROTEIN"/>
    <property type="match status" value="1"/>
</dbReference>
<protein>
    <submittedName>
        <fullName evidence="2">Uncharacterized protein</fullName>
    </submittedName>
</protein>
<dbReference type="EMBL" id="CM003529">
    <property type="protein sequence ID" value="RCV12093.1"/>
    <property type="molecule type" value="Genomic_DNA"/>
</dbReference>
<proteinExistence type="predicted"/>
<feature type="region of interest" description="Disordered" evidence="1">
    <location>
        <begin position="1"/>
        <end position="106"/>
    </location>
</feature>
<organism evidence="2">
    <name type="scientific">Setaria italica</name>
    <name type="common">Foxtail millet</name>
    <name type="synonym">Panicum italicum</name>
    <dbReference type="NCBI Taxonomy" id="4555"/>
    <lineage>
        <taxon>Eukaryota</taxon>
        <taxon>Viridiplantae</taxon>
        <taxon>Streptophyta</taxon>
        <taxon>Embryophyta</taxon>
        <taxon>Tracheophyta</taxon>
        <taxon>Spermatophyta</taxon>
        <taxon>Magnoliopsida</taxon>
        <taxon>Liliopsida</taxon>
        <taxon>Poales</taxon>
        <taxon>Poaceae</taxon>
        <taxon>PACMAD clade</taxon>
        <taxon>Panicoideae</taxon>
        <taxon>Panicodae</taxon>
        <taxon>Paniceae</taxon>
        <taxon>Cenchrinae</taxon>
        <taxon>Setaria</taxon>
    </lineage>
</organism>
<accession>A0A368Q2M4</accession>
<feature type="region of interest" description="Disordered" evidence="1">
    <location>
        <begin position="196"/>
        <end position="253"/>
    </location>
</feature>
<feature type="compositionally biased region" description="Polar residues" evidence="1">
    <location>
        <begin position="18"/>
        <end position="28"/>
    </location>
</feature>
<reference evidence="2" key="2">
    <citation type="submission" date="2015-07" db="EMBL/GenBank/DDBJ databases">
        <authorList>
            <person name="Noorani M."/>
        </authorList>
    </citation>
    <scope>NUCLEOTIDE SEQUENCE</scope>
    <source>
        <strain evidence="2">Yugu1</strain>
    </source>
</reference>
<feature type="compositionally biased region" description="Polar residues" evidence="1">
    <location>
        <begin position="229"/>
        <end position="247"/>
    </location>
</feature>
<name>A0A368Q2M4_SETIT</name>
<evidence type="ECO:0000313" key="2">
    <source>
        <dbReference type="EMBL" id="RCV12093.1"/>
    </source>
</evidence>
<sequence length="253" mass="28278">MCAQNKTRLPAGRRRSSHSPSIRQQISQRRPPGGPASASLRNRWLPPRGRAPLVPPPPRRQKLLLLQLPPPPPPPRRRSSTWSRREETLPPRLSRSRRRRRPSPTCRGMMTRNCDPLCLCSRNACSVFAEAVIQEHEQKINRYQAILAARLKAKFFSKKAFDGGNIFEAETIVEGETIQSSRWPCTRSFAKPEFFSRDKNSHEKGNSPTSAADSSAKNSSPSLAGDVSPKNNASALATENNLTPGKRQQSKKT</sequence>
<dbReference type="AlphaFoldDB" id="A0A368Q2M4"/>
<evidence type="ECO:0000256" key="1">
    <source>
        <dbReference type="SAM" id="MobiDB-lite"/>
    </source>
</evidence>